<protein>
    <recommendedName>
        <fullName evidence="3">F-box domain-containing protein</fullName>
    </recommendedName>
</protein>
<dbReference type="SUPFAM" id="SSF81383">
    <property type="entry name" value="F-box domain"/>
    <property type="match status" value="1"/>
</dbReference>
<dbReference type="PANTHER" id="PTHR16134:SF119">
    <property type="entry name" value="AT02038P-RELATED"/>
    <property type="match status" value="1"/>
</dbReference>
<comment type="caution">
    <text evidence="1">The sequence shown here is derived from an EMBL/GenBank/DDBJ whole genome shotgun (WGS) entry which is preliminary data.</text>
</comment>
<dbReference type="Proteomes" id="UP000469890">
    <property type="component" value="Unassembled WGS sequence"/>
</dbReference>
<proteinExistence type="predicted"/>
<dbReference type="InterPro" id="IPR036047">
    <property type="entry name" value="F-box-like_dom_sf"/>
</dbReference>
<dbReference type="PANTHER" id="PTHR16134">
    <property type="entry name" value="F-BOX/TPR REPEAT PROTEIN POF3"/>
    <property type="match status" value="1"/>
</dbReference>
<evidence type="ECO:0000313" key="1">
    <source>
        <dbReference type="EMBL" id="KAF1796433.1"/>
    </source>
</evidence>
<evidence type="ECO:0000313" key="2">
    <source>
        <dbReference type="Proteomes" id="UP000469890"/>
    </source>
</evidence>
<dbReference type="InterPro" id="IPR032675">
    <property type="entry name" value="LRR_dom_sf"/>
</dbReference>
<sequence length="398" mass="45910">MTTINALPTEILMLVDRFLSSVNDRITCVEVCSKWSALFRSSLFHYVQINTRHQFKRFYLQLHRQGHLVKVVDIQQPFDLSNIVEYNEFLALCRLCPNLHTLHFNAWDRLFVYPQQIQQLAFALGSLNLTNISIVNPTTQLGTQILHNRHTLTELIESLTLNTGHDNQDPLTLPQLEAIHRTCPNLRSLCIVGNSGGSDSHDLENTTDISSSYSLKSLRLIHVIHPRQDIIKPWVRYICCKYPNLETLEIENGHMDSNMLTDTTVRWESIVECCPHLHRISLFGYSLNLKFYTTLSQCTTLLKTLRIHSPGQPVPLTRLLHKHQTTLTDLSFWPCHVLQTMDFRHSVNLTRLHITKQYATLSAQIGSSFTIANIKNYVQDSDCSHFIQPCHPHQYYAE</sequence>
<gene>
    <name evidence="1" type="ORF">FB192DRAFT_1463160</name>
</gene>
<dbReference type="Gene3D" id="3.80.10.10">
    <property type="entry name" value="Ribonuclease Inhibitor"/>
    <property type="match status" value="1"/>
</dbReference>
<dbReference type="EMBL" id="JAAECE010000012">
    <property type="protein sequence ID" value="KAF1796433.1"/>
    <property type="molecule type" value="Genomic_DNA"/>
</dbReference>
<name>A0A8H4B664_MUCCL</name>
<reference evidence="1 2" key="1">
    <citation type="submission" date="2019-09" db="EMBL/GenBank/DDBJ databases">
        <authorList>
            <consortium name="DOE Joint Genome Institute"/>
            <person name="Mondo S.J."/>
            <person name="Navarro-Mendoza M.I."/>
            <person name="Perez-Arques C."/>
            <person name="Panchal S."/>
            <person name="Nicolas F.E."/>
            <person name="Ganguly P."/>
            <person name="Pangilinan J."/>
            <person name="Grigoriev I."/>
            <person name="Heitman J."/>
            <person name="Sanya K."/>
            <person name="Garre V."/>
        </authorList>
    </citation>
    <scope>NUCLEOTIDE SEQUENCE [LARGE SCALE GENOMIC DNA]</scope>
    <source>
        <strain evidence="1 2">MU402</strain>
    </source>
</reference>
<accession>A0A8H4B664</accession>
<dbReference type="SUPFAM" id="SSF52047">
    <property type="entry name" value="RNI-like"/>
    <property type="match status" value="1"/>
</dbReference>
<organism evidence="1 2">
    <name type="scientific">Mucor circinelloides f. lusitanicus</name>
    <name type="common">Mucor racemosus var. lusitanicus</name>
    <dbReference type="NCBI Taxonomy" id="29924"/>
    <lineage>
        <taxon>Eukaryota</taxon>
        <taxon>Fungi</taxon>
        <taxon>Fungi incertae sedis</taxon>
        <taxon>Mucoromycota</taxon>
        <taxon>Mucoromycotina</taxon>
        <taxon>Mucoromycetes</taxon>
        <taxon>Mucorales</taxon>
        <taxon>Mucorineae</taxon>
        <taxon>Mucoraceae</taxon>
        <taxon>Mucor</taxon>
    </lineage>
</organism>
<dbReference type="AlphaFoldDB" id="A0A8H4B664"/>
<evidence type="ECO:0008006" key="3">
    <source>
        <dbReference type="Google" id="ProtNLM"/>
    </source>
</evidence>